<organism evidence="3 4">
    <name type="scientific">Cephalotrichum gorgonifer</name>
    <dbReference type="NCBI Taxonomy" id="2041049"/>
    <lineage>
        <taxon>Eukaryota</taxon>
        <taxon>Fungi</taxon>
        <taxon>Dikarya</taxon>
        <taxon>Ascomycota</taxon>
        <taxon>Pezizomycotina</taxon>
        <taxon>Sordariomycetes</taxon>
        <taxon>Hypocreomycetidae</taxon>
        <taxon>Microascales</taxon>
        <taxon>Microascaceae</taxon>
        <taxon>Cephalotrichum</taxon>
    </lineage>
</organism>
<feature type="transmembrane region" description="Helical" evidence="2">
    <location>
        <begin position="129"/>
        <end position="149"/>
    </location>
</feature>
<feature type="region of interest" description="Disordered" evidence="1">
    <location>
        <begin position="421"/>
        <end position="549"/>
    </location>
</feature>
<feature type="transmembrane region" description="Helical" evidence="2">
    <location>
        <begin position="161"/>
        <end position="183"/>
    </location>
</feature>
<gene>
    <name evidence="3" type="ORF">DNG_07792</name>
</gene>
<feature type="transmembrane region" description="Helical" evidence="2">
    <location>
        <begin position="262"/>
        <end position="282"/>
    </location>
</feature>
<feature type="transmembrane region" description="Helical" evidence="2">
    <location>
        <begin position="90"/>
        <end position="108"/>
    </location>
</feature>
<name>A0AAE8N333_9PEZI</name>
<dbReference type="InterPro" id="IPR018830">
    <property type="entry name" value="DUF2434"/>
</dbReference>
<dbReference type="EMBL" id="ONZQ02000012">
    <property type="protein sequence ID" value="SPO05107.1"/>
    <property type="molecule type" value="Genomic_DNA"/>
</dbReference>
<feature type="compositionally biased region" description="Polar residues" evidence="1">
    <location>
        <begin position="524"/>
        <end position="549"/>
    </location>
</feature>
<feature type="transmembrane region" description="Helical" evidence="2">
    <location>
        <begin position="303"/>
        <end position="328"/>
    </location>
</feature>
<feature type="transmembrane region" description="Helical" evidence="2">
    <location>
        <begin position="213"/>
        <end position="231"/>
    </location>
</feature>
<evidence type="ECO:0000313" key="3">
    <source>
        <dbReference type="EMBL" id="SPO05107.1"/>
    </source>
</evidence>
<evidence type="ECO:0000256" key="1">
    <source>
        <dbReference type="SAM" id="MobiDB-lite"/>
    </source>
</evidence>
<keyword evidence="4" id="KW-1185">Reference proteome</keyword>
<comment type="caution">
    <text evidence="3">The sequence shown here is derived from an EMBL/GenBank/DDBJ whole genome shotgun (WGS) entry which is preliminary data.</text>
</comment>
<dbReference type="Proteomes" id="UP001187682">
    <property type="component" value="Unassembled WGS sequence"/>
</dbReference>
<reference evidence="3" key="1">
    <citation type="submission" date="2018-03" db="EMBL/GenBank/DDBJ databases">
        <authorList>
            <person name="Guldener U."/>
        </authorList>
    </citation>
    <scope>NUCLEOTIDE SEQUENCE</scope>
</reference>
<keyword evidence="2" id="KW-0472">Membrane</keyword>
<keyword evidence="2" id="KW-1133">Transmembrane helix</keyword>
<keyword evidence="2" id="KW-0812">Transmembrane</keyword>
<proteinExistence type="predicted"/>
<evidence type="ECO:0000313" key="4">
    <source>
        <dbReference type="Proteomes" id="UP001187682"/>
    </source>
</evidence>
<evidence type="ECO:0000256" key="2">
    <source>
        <dbReference type="SAM" id="Phobius"/>
    </source>
</evidence>
<dbReference type="Pfam" id="PF10361">
    <property type="entry name" value="DUF2434"/>
    <property type="match status" value="1"/>
</dbReference>
<accession>A0AAE8N333</accession>
<feature type="transmembrane region" description="Helical" evidence="2">
    <location>
        <begin position="340"/>
        <end position="363"/>
    </location>
</feature>
<protein>
    <submittedName>
        <fullName evidence="3">Uncharacterized protein</fullName>
    </submittedName>
</protein>
<dbReference type="AlphaFoldDB" id="A0AAE8N333"/>
<sequence>MSSSHIWGSIPFPPGDNDTDTAFGGGHFNLTVLNELDYHLFENGTVSNFTKCFLAFQPYTPTYLFPNGTFQNHTSCYTALYPIGVRSGTGIGFGVLFGIALILTLVNLRKHGALYVERSKRFFPISRRWQWYWSIIVCGLALVSLFTNVDVDRYYVMNNPIIFTSFFWFLMQFGIISLVWEAVRHWGSWNERQIVDANPYAVRQEGRRYNTELLLPIFFYFWVWLNFFLIIPRSWTSIQLQRSPEQILIRAKPAATDGRFKAAGFCLFVAWLTIIGSLAHSIKHLHTRRDGAVGKVMDTCRSVPIRFVLLLLLALFIVAFQILVAFQWDYSPLNAKGNVVAIYMGGYVPTLLILAVQTVYGFIAPNEDLELIRQRRERGEETNRELGIVPKPSWWSRLRGNNQPASMRDIVARNVNEISGKQRTAPAPQPASDASPTGPGGGDVELTEPLNKSGSQPMSPGAEGAPPYGTPSYGGSSEQRRTERTMRQAPGILFPASDPASPSRAEEEAPPSYDESTARRGVSRNGSERGTTPSISNQPPQQIRSMLDV</sequence>